<reference evidence="1" key="1">
    <citation type="submission" date="2023-03" db="EMBL/GenBank/DDBJ databases">
        <title>Massive genome expansion in bonnet fungi (Mycena s.s.) driven by repeated elements and novel gene families across ecological guilds.</title>
        <authorList>
            <consortium name="Lawrence Berkeley National Laboratory"/>
            <person name="Harder C.B."/>
            <person name="Miyauchi S."/>
            <person name="Viragh M."/>
            <person name="Kuo A."/>
            <person name="Thoen E."/>
            <person name="Andreopoulos B."/>
            <person name="Lu D."/>
            <person name="Skrede I."/>
            <person name="Drula E."/>
            <person name="Henrissat B."/>
            <person name="Morin E."/>
            <person name="Kohler A."/>
            <person name="Barry K."/>
            <person name="LaButti K."/>
            <person name="Morin E."/>
            <person name="Salamov A."/>
            <person name="Lipzen A."/>
            <person name="Mereny Z."/>
            <person name="Hegedus B."/>
            <person name="Baldrian P."/>
            <person name="Stursova M."/>
            <person name="Weitz H."/>
            <person name="Taylor A."/>
            <person name="Grigoriev I.V."/>
            <person name="Nagy L.G."/>
            <person name="Martin F."/>
            <person name="Kauserud H."/>
        </authorList>
    </citation>
    <scope>NUCLEOTIDE SEQUENCE</scope>
    <source>
        <strain evidence="1">CBHHK200</strain>
    </source>
</reference>
<name>A0AAD6TC82_9AGAR</name>
<dbReference type="AlphaFoldDB" id="A0AAD6TC82"/>
<accession>A0AAD6TC82</accession>
<gene>
    <name evidence="1" type="ORF">C8F04DRAFT_1253338</name>
</gene>
<dbReference type="EMBL" id="JARJCM010000018">
    <property type="protein sequence ID" value="KAJ7041277.1"/>
    <property type="molecule type" value="Genomic_DNA"/>
</dbReference>
<comment type="caution">
    <text evidence="1">The sequence shown here is derived from an EMBL/GenBank/DDBJ whole genome shotgun (WGS) entry which is preliminary data.</text>
</comment>
<dbReference type="Proteomes" id="UP001218188">
    <property type="component" value="Unassembled WGS sequence"/>
</dbReference>
<keyword evidence="2" id="KW-1185">Reference proteome</keyword>
<proteinExistence type="predicted"/>
<sequence length="218" mass="23304">MSISQCTWQIEQIERKNAGRGAQARTRALVCKGPVVLRSVSAVTRDVSGISPTSARPSRTVKTKNGVYLKANAGSALHLALLRLMLSVNVYGFRTGPPNCHATSDVYWTSRSCGVGPFRQFTTFSRSRLFCTVPGMEKRSDNCNISEIHGVSGSALAFPADYWECIGVNSIMEKAGSPPGSPPAGPSSGKYVADPTFAVASPLFYHIASLSGWATTIQ</sequence>
<protein>
    <submittedName>
        <fullName evidence="1">Uncharacterized protein</fullName>
    </submittedName>
</protein>
<organism evidence="1 2">
    <name type="scientific">Mycena alexandri</name>
    <dbReference type="NCBI Taxonomy" id="1745969"/>
    <lineage>
        <taxon>Eukaryota</taxon>
        <taxon>Fungi</taxon>
        <taxon>Dikarya</taxon>
        <taxon>Basidiomycota</taxon>
        <taxon>Agaricomycotina</taxon>
        <taxon>Agaricomycetes</taxon>
        <taxon>Agaricomycetidae</taxon>
        <taxon>Agaricales</taxon>
        <taxon>Marasmiineae</taxon>
        <taxon>Mycenaceae</taxon>
        <taxon>Mycena</taxon>
    </lineage>
</organism>
<evidence type="ECO:0000313" key="1">
    <source>
        <dbReference type="EMBL" id="KAJ7041277.1"/>
    </source>
</evidence>
<evidence type="ECO:0000313" key="2">
    <source>
        <dbReference type="Proteomes" id="UP001218188"/>
    </source>
</evidence>